<dbReference type="Proteomes" id="UP000433493">
    <property type="component" value="Unassembled WGS sequence"/>
</dbReference>
<comment type="similarity">
    <text evidence="6">Belongs to the methylenetetrahydrofolate reductase family.</text>
</comment>
<evidence type="ECO:0000256" key="2">
    <source>
        <dbReference type="ARBA" id="ARBA00004777"/>
    </source>
</evidence>
<evidence type="ECO:0000313" key="8">
    <source>
        <dbReference type="Proteomes" id="UP000433493"/>
    </source>
</evidence>
<dbReference type="UniPathway" id="UPA00193"/>
<evidence type="ECO:0000256" key="5">
    <source>
        <dbReference type="ARBA" id="ARBA00023002"/>
    </source>
</evidence>
<dbReference type="InterPro" id="IPR003171">
    <property type="entry name" value="Mehydrof_redctse-like"/>
</dbReference>
<dbReference type="GO" id="GO:0006555">
    <property type="term" value="P:methionine metabolic process"/>
    <property type="evidence" value="ECO:0007669"/>
    <property type="project" value="InterPro"/>
</dbReference>
<keyword evidence="4 6" id="KW-0274">FAD</keyword>
<evidence type="ECO:0000313" key="7">
    <source>
        <dbReference type="EMBL" id="KAB1641231.1"/>
    </source>
</evidence>
<dbReference type="Gene3D" id="3.20.20.220">
    <property type="match status" value="1"/>
</dbReference>
<proteinExistence type="inferred from homology"/>
<dbReference type="InterPro" id="IPR029041">
    <property type="entry name" value="FAD-linked_oxidoreductase-like"/>
</dbReference>
<sequence length="282" mass="30334">MIATQNPVVLLRDYSIEMTARDIDEVPEAASHLPAKTRVNVTFLATESLEQRVAGAKAVLDAGLTPVPHIAARRLKGQSELRKSLRVLQDAGASKQLFVVGGDPAVPEGPYASSFEVIESGILPEYGVEHVGIGGYPEGHPDISQDVLWEELEKKTRALAAQGLEANILTQFGFDEAPILDWIAEVRKRGITAKIRIGVPGPAGVKRLLGFARRFGISSSAGIVKKYGFSLTNLMGTAGPDRLLETLAEHLDPEVHGDVGIHFYTFGGVAATSKWAEDYLAN</sequence>
<dbReference type="GO" id="GO:0035999">
    <property type="term" value="P:tetrahydrofolate interconversion"/>
    <property type="evidence" value="ECO:0007669"/>
    <property type="project" value="UniProtKB-UniPathway"/>
</dbReference>
<dbReference type="AlphaFoldDB" id="A0A7J5B848"/>
<protein>
    <recommendedName>
        <fullName evidence="6">Methylenetetrahydrofolate reductase</fullName>
    </recommendedName>
</protein>
<organism evidence="7 8">
    <name type="scientific">Gulosibacter chungangensis</name>
    <dbReference type="NCBI Taxonomy" id="979746"/>
    <lineage>
        <taxon>Bacteria</taxon>
        <taxon>Bacillati</taxon>
        <taxon>Actinomycetota</taxon>
        <taxon>Actinomycetes</taxon>
        <taxon>Micrococcales</taxon>
        <taxon>Microbacteriaceae</taxon>
        <taxon>Gulosibacter</taxon>
    </lineage>
</organism>
<evidence type="ECO:0000256" key="4">
    <source>
        <dbReference type="ARBA" id="ARBA00022827"/>
    </source>
</evidence>
<keyword evidence="3 6" id="KW-0285">Flavoprotein</keyword>
<accession>A0A7J5B848</accession>
<comment type="caution">
    <text evidence="7">The sequence shown here is derived from an EMBL/GenBank/DDBJ whole genome shotgun (WGS) entry which is preliminary data.</text>
</comment>
<reference evidence="7 8" key="1">
    <citation type="submission" date="2019-09" db="EMBL/GenBank/DDBJ databases">
        <title>Phylogeny of genus Pseudoclavibacter and closely related genus.</title>
        <authorList>
            <person name="Li Y."/>
        </authorList>
    </citation>
    <scope>NUCLEOTIDE SEQUENCE [LARGE SCALE GENOMIC DNA]</scope>
    <source>
        <strain evidence="7 8">KCTC 13959</strain>
    </source>
</reference>
<dbReference type="SUPFAM" id="SSF51730">
    <property type="entry name" value="FAD-linked oxidoreductase"/>
    <property type="match status" value="1"/>
</dbReference>
<dbReference type="OrthoDB" id="9812555at2"/>
<comment type="pathway">
    <text evidence="2 6">One-carbon metabolism; tetrahydrofolate interconversion.</text>
</comment>
<dbReference type="RefSeq" id="WP_158053268.1">
    <property type="nucleotide sequence ID" value="NZ_WBKB01000010.1"/>
</dbReference>
<evidence type="ECO:0000256" key="3">
    <source>
        <dbReference type="ARBA" id="ARBA00022630"/>
    </source>
</evidence>
<dbReference type="Pfam" id="PF02219">
    <property type="entry name" value="MTHFR"/>
    <property type="match status" value="1"/>
</dbReference>
<keyword evidence="5 6" id="KW-0560">Oxidoreductase</keyword>
<gene>
    <name evidence="7" type="ORF">F8O05_13475</name>
</gene>
<keyword evidence="8" id="KW-1185">Reference proteome</keyword>
<dbReference type="GO" id="GO:0004489">
    <property type="term" value="F:methylenetetrahydrofolate reductase [NAD(P)H] activity"/>
    <property type="evidence" value="ECO:0007669"/>
    <property type="project" value="InterPro"/>
</dbReference>
<name>A0A7J5B848_9MICO</name>
<evidence type="ECO:0000256" key="1">
    <source>
        <dbReference type="ARBA" id="ARBA00001974"/>
    </source>
</evidence>
<comment type="cofactor">
    <cofactor evidence="1 6">
        <name>FAD</name>
        <dbReference type="ChEBI" id="CHEBI:57692"/>
    </cofactor>
</comment>
<dbReference type="EMBL" id="WBKB01000010">
    <property type="protein sequence ID" value="KAB1641231.1"/>
    <property type="molecule type" value="Genomic_DNA"/>
</dbReference>
<evidence type="ECO:0000256" key="6">
    <source>
        <dbReference type="RuleBase" id="RU003862"/>
    </source>
</evidence>